<name>A0A1V4I149_NITVU</name>
<dbReference type="AlphaFoldDB" id="A0A1V4I149"/>
<dbReference type="STRING" id="29421.B2M20_04845"/>
<reference evidence="2 3" key="1">
    <citation type="submission" date="2017-02" db="EMBL/GenBank/DDBJ databases">
        <title>Genome sequence of the nitrite-oxidizing bacterium Nitrobacter vulgaris strain Ab1.</title>
        <authorList>
            <person name="Mellbye B.L."/>
            <person name="Davis E.W."/>
            <person name="Spieck E."/>
            <person name="Chang J.H."/>
            <person name="Bottomley P.J."/>
            <person name="Sayavedra-Soto L.A."/>
        </authorList>
    </citation>
    <scope>NUCLEOTIDE SEQUENCE [LARGE SCALE GENOMIC DNA]</scope>
    <source>
        <strain evidence="2 3">Ab1</strain>
    </source>
</reference>
<organism evidence="2 3">
    <name type="scientific">Nitrobacter vulgaris</name>
    <dbReference type="NCBI Taxonomy" id="29421"/>
    <lineage>
        <taxon>Bacteria</taxon>
        <taxon>Pseudomonadati</taxon>
        <taxon>Pseudomonadota</taxon>
        <taxon>Alphaproteobacteria</taxon>
        <taxon>Hyphomicrobiales</taxon>
        <taxon>Nitrobacteraceae</taxon>
        <taxon>Nitrobacter</taxon>
    </lineage>
</organism>
<feature type="region of interest" description="Disordered" evidence="1">
    <location>
        <begin position="1"/>
        <end position="23"/>
    </location>
</feature>
<dbReference type="EMBL" id="MWPQ01000022">
    <property type="protein sequence ID" value="OPH83839.1"/>
    <property type="molecule type" value="Genomic_DNA"/>
</dbReference>
<proteinExistence type="predicted"/>
<dbReference type="Proteomes" id="UP000189940">
    <property type="component" value="Unassembled WGS sequence"/>
</dbReference>
<keyword evidence="3" id="KW-1185">Reference proteome</keyword>
<sequence length="95" mass="10252">MSSIEVRNIADDGGFQTNGNPRAGFENIRAALLPFGRRADGSMRISDDDDAEKQIQEILARFSDGPESTDVKVPQVKDTLEAFLEARPAGARSGS</sequence>
<protein>
    <submittedName>
        <fullName evidence="2">Uncharacterized protein</fullName>
    </submittedName>
</protein>
<comment type="caution">
    <text evidence="2">The sequence shown here is derived from an EMBL/GenBank/DDBJ whole genome shotgun (WGS) entry which is preliminary data.</text>
</comment>
<evidence type="ECO:0000313" key="2">
    <source>
        <dbReference type="EMBL" id="OPH83839.1"/>
    </source>
</evidence>
<evidence type="ECO:0000256" key="1">
    <source>
        <dbReference type="SAM" id="MobiDB-lite"/>
    </source>
</evidence>
<evidence type="ECO:0000313" key="3">
    <source>
        <dbReference type="Proteomes" id="UP000189940"/>
    </source>
</evidence>
<gene>
    <name evidence="2" type="ORF">B2M20_04845</name>
</gene>
<accession>A0A1V4I149</accession>
<dbReference type="RefSeq" id="WP_079445951.1">
    <property type="nucleotide sequence ID" value="NZ_JAVDPZ010000024.1"/>
</dbReference>